<evidence type="ECO:0000313" key="2">
    <source>
        <dbReference type="Proteomes" id="UP000266385"/>
    </source>
</evidence>
<reference evidence="1 2" key="1">
    <citation type="submission" date="2018-08" db="EMBL/GenBank/DDBJ databases">
        <title>Henriciella mobilis sp. nov., isolated from seawater.</title>
        <authorList>
            <person name="Cheng H."/>
            <person name="Wu Y.-H."/>
            <person name="Xu X.-W."/>
            <person name="Guo L.-L."/>
        </authorList>
    </citation>
    <scope>NUCLEOTIDE SEQUENCE [LARGE SCALE GENOMIC DNA]</scope>
    <source>
        <strain evidence="1 2">JN25</strain>
    </source>
</reference>
<proteinExistence type="predicted"/>
<dbReference type="AlphaFoldDB" id="A0A399RE75"/>
<gene>
    <name evidence="1" type="ORF">D1223_09055</name>
</gene>
<name>A0A399RE75_9PROT</name>
<protein>
    <submittedName>
        <fullName evidence="1">Uncharacterized protein</fullName>
    </submittedName>
</protein>
<dbReference type="Proteomes" id="UP000266385">
    <property type="component" value="Unassembled WGS sequence"/>
</dbReference>
<evidence type="ECO:0000313" key="1">
    <source>
        <dbReference type="EMBL" id="RIJ29840.1"/>
    </source>
</evidence>
<dbReference type="EMBL" id="QWFX01000007">
    <property type="protein sequence ID" value="RIJ29840.1"/>
    <property type="molecule type" value="Genomic_DNA"/>
</dbReference>
<dbReference type="RefSeq" id="WP_119376126.1">
    <property type="nucleotide sequence ID" value="NZ_QWFX01000007.1"/>
</dbReference>
<keyword evidence="2" id="KW-1185">Reference proteome</keyword>
<comment type="caution">
    <text evidence="1">The sequence shown here is derived from an EMBL/GenBank/DDBJ whole genome shotgun (WGS) entry which is preliminary data.</text>
</comment>
<sequence length="173" mass="17733">MSRTVPSWLDDPVCVVVGHGDGVEAAAHELAAAGATIARGPITSDPAAALGAIEAAEKAARDPVTIVLHASGGQDVAATAYGKAFTVYLENRELNGAFLLLEPAGTDVRQALVELSGPRLRANAIATNYAYGGPLKKLRALGALAAYLASDYAAYVYGACLGVDRSDCQQGHP</sequence>
<accession>A0A399RE75</accession>
<organism evidence="1 2">
    <name type="scientific">Henriciella mobilis</name>
    <dbReference type="NCBI Taxonomy" id="2305467"/>
    <lineage>
        <taxon>Bacteria</taxon>
        <taxon>Pseudomonadati</taxon>
        <taxon>Pseudomonadota</taxon>
        <taxon>Alphaproteobacteria</taxon>
        <taxon>Hyphomonadales</taxon>
        <taxon>Hyphomonadaceae</taxon>
        <taxon>Henriciella</taxon>
    </lineage>
</organism>
<dbReference type="OrthoDB" id="9991611at2"/>